<dbReference type="Proteomes" id="UP001168338">
    <property type="component" value="Unassembled WGS sequence"/>
</dbReference>
<reference evidence="2" key="1">
    <citation type="submission" date="2019-05" db="EMBL/GenBank/DDBJ databases">
        <title>Methanoculleus sp. FWC-SCC1, a methanogenic archaeon isolated from deep marine cold seep.</title>
        <authorList>
            <person name="Chen Y.-W."/>
            <person name="Chen S.-C."/>
            <person name="Teng N.-H."/>
            <person name="Lai M.-C."/>
        </authorList>
    </citation>
    <scope>NUCLEOTIDE SEQUENCE</scope>
    <source>
        <strain evidence="2">FWC-SCC1</strain>
    </source>
</reference>
<feature type="region of interest" description="Disordered" evidence="1">
    <location>
        <begin position="74"/>
        <end position="93"/>
    </location>
</feature>
<feature type="compositionally biased region" description="Basic and acidic residues" evidence="1">
    <location>
        <begin position="131"/>
        <end position="141"/>
    </location>
</feature>
<evidence type="ECO:0000313" key="3">
    <source>
        <dbReference type="Proteomes" id="UP001168338"/>
    </source>
</evidence>
<evidence type="ECO:0000313" key="2">
    <source>
        <dbReference type="EMBL" id="MDN7024023.1"/>
    </source>
</evidence>
<evidence type="ECO:0000256" key="1">
    <source>
        <dbReference type="SAM" id="MobiDB-lite"/>
    </source>
</evidence>
<sequence>MSSVEEGEIFTQVSVVTSFRAMREGRLKEAMKEHPHDITAARGGLVGKELLMREGLGRSTFSYRPGHHPMGGEMFGAPGICSKSSSEHLPGSSEHLDTLHEIARPVGSVRKASRKAAYHSRKKRANVSEGRYARLVREGRR</sequence>
<keyword evidence="3" id="KW-1185">Reference proteome</keyword>
<proteinExistence type="predicted"/>
<feature type="compositionally biased region" description="Basic residues" evidence="1">
    <location>
        <begin position="111"/>
        <end position="125"/>
    </location>
</feature>
<protein>
    <submittedName>
        <fullName evidence="2">Uncharacterized protein</fullName>
    </submittedName>
</protein>
<organism evidence="2 3">
    <name type="scientific">Methanoculleus frigidifontis</name>
    <dbReference type="NCBI Taxonomy" id="2584085"/>
    <lineage>
        <taxon>Archaea</taxon>
        <taxon>Methanobacteriati</taxon>
        <taxon>Methanobacteriota</taxon>
        <taxon>Stenosarchaea group</taxon>
        <taxon>Methanomicrobia</taxon>
        <taxon>Methanomicrobiales</taxon>
        <taxon>Methanomicrobiaceae</taxon>
        <taxon>Methanoculleus</taxon>
    </lineage>
</organism>
<dbReference type="EMBL" id="VCYH01000002">
    <property type="protein sequence ID" value="MDN7024023.1"/>
    <property type="molecule type" value="Genomic_DNA"/>
</dbReference>
<feature type="region of interest" description="Disordered" evidence="1">
    <location>
        <begin position="108"/>
        <end position="141"/>
    </location>
</feature>
<accession>A0ABT8M7W2</accession>
<name>A0ABT8M7W2_9EURY</name>
<gene>
    <name evidence="2" type="ORF">FGU65_03805</name>
</gene>
<comment type="caution">
    <text evidence="2">The sequence shown here is derived from an EMBL/GenBank/DDBJ whole genome shotgun (WGS) entry which is preliminary data.</text>
</comment>
<dbReference type="RefSeq" id="WP_301663108.1">
    <property type="nucleotide sequence ID" value="NZ_VCYH01000002.1"/>
</dbReference>